<sequence>MAQVLAISMKRRVEVVHGELFSFSLLHVPKKLKTLDAMNLSPFAETLLDYGLSEEIEVNMHSDQVPDIKIVEEEEIDEAENMHFSEVPYFMAEEAEAAEMEIEDEREEFEEHNNILQAPIFWTGHKEETSFLFF</sequence>
<dbReference type="AlphaFoldDB" id="A0A6V7PMG3"/>
<proteinExistence type="predicted"/>
<evidence type="ECO:0000313" key="1">
    <source>
        <dbReference type="EMBL" id="CAD1832030.1"/>
    </source>
</evidence>
<name>A0A6V7PMG3_ANACO</name>
<dbReference type="EMBL" id="LR862149">
    <property type="protein sequence ID" value="CAD1832030.1"/>
    <property type="molecule type" value="Genomic_DNA"/>
</dbReference>
<organism evidence="1">
    <name type="scientific">Ananas comosus var. bracteatus</name>
    <name type="common">red pineapple</name>
    <dbReference type="NCBI Taxonomy" id="296719"/>
    <lineage>
        <taxon>Eukaryota</taxon>
        <taxon>Viridiplantae</taxon>
        <taxon>Streptophyta</taxon>
        <taxon>Embryophyta</taxon>
        <taxon>Tracheophyta</taxon>
        <taxon>Spermatophyta</taxon>
        <taxon>Magnoliopsida</taxon>
        <taxon>Liliopsida</taxon>
        <taxon>Poales</taxon>
        <taxon>Bromeliaceae</taxon>
        <taxon>Bromelioideae</taxon>
        <taxon>Ananas</taxon>
    </lineage>
</organism>
<protein>
    <submittedName>
        <fullName evidence="1">Uncharacterized protein</fullName>
    </submittedName>
</protein>
<gene>
    <name evidence="1" type="ORF">CB5_LOCUS15241</name>
</gene>
<accession>A0A6V7PMG3</accession>
<reference evidence="1" key="1">
    <citation type="submission" date="2020-07" db="EMBL/GenBank/DDBJ databases">
        <authorList>
            <person name="Lin J."/>
        </authorList>
    </citation>
    <scope>NUCLEOTIDE SEQUENCE</scope>
</reference>